<gene>
    <name evidence="7" type="ORF">PML95_00635</name>
</gene>
<evidence type="ECO:0000256" key="1">
    <source>
        <dbReference type="ARBA" id="ARBA00010466"/>
    </source>
</evidence>
<dbReference type="InterPro" id="IPR012318">
    <property type="entry name" value="HTH_CRP"/>
</dbReference>
<evidence type="ECO:0000256" key="3">
    <source>
        <dbReference type="ARBA" id="ARBA00023125"/>
    </source>
</evidence>
<name>A0AAE9XLB7_9ENTE</name>
<dbReference type="GO" id="GO:0003677">
    <property type="term" value="F:DNA binding"/>
    <property type="evidence" value="ECO:0007669"/>
    <property type="project" value="UniProtKB-KW"/>
</dbReference>
<feature type="domain" description="HTH crp-type" evidence="5">
    <location>
        <begin position="22"/>
        <end position="41"/>
    </location>
</feature>
<dbReference type="Gene3D" id="1.10.10.60">
    <property type="entry name" value="Homeodomain-like"/>
    <property type="match status" value="1"/>
</dbReference>
<comment type="similarity">
    <text evidence="1">Belongs to the SorC transcriptional regulatory family.</text>
</comment>
<evidence type="ECO:0000313" key="7">
    <source>
        <dbReference type="EMBL" id="WCG22810.1"/>
    </source>
</evidence>
<dbReference type="GO" id="GO:0030246">
    <property type="term" value="F:carbohydrate binding"/>
    <property type="evidence" value="ECO:0007669"/>
    <property type="project" value="InterPro"/>
</dbReference>
<proteinExistence type="inferred from homology"/>
<dbReference type="InterPro" id="IPR037171">
    <property type="entry name" value="NagB/RpiA_transferase-like"/>
</dbReference>
<dbReference type="InterPro" id="IPR007324">
    <property type="entry name" value="Sugar-bd_dom_put"/>
</dbReference>
<dbReference type="Gene3D" id="3.40.50.1360">
    <property type="match status" value="1"/>
</dbReference>
<dbReference type="GO" id="GO:0006355">
    <property type="term" value="P:regulation of DNA-templated transcription"/>
    <property type="evidence" value="ECO:0007669"/>
    <property type="project" value="InterPro"/>
</dbReference>
<evidence type="ECO:0000259" key="5">
    <source>
        <dbReference type="Pfam" id="PF00325"/>
    </source>
</evidence>
<dbReference type="SUPFAM" id="SSF46785">
    <property type="entry name" value="Winged helix' DNA-binding domain"/>
    <property type="match status" value="1"/>
</dbReference>
<sequence>MDIERDRLSVEVAKRYYQLEQSQQEIATALALSRPTVSRLLQHAKDRGFVKITIADPFNDAQLLSHALKERYGLREVVIVPAISQRDDVIRHQLSEATAEWLTKNVQDNQTIGVSWGKTMYEIAQQLPPQTVKNVKVVQLKGGASHHQVETHAHETLHLFSKAFHTEGIPLPLPVIFEKKEVKQLVEEDRFIKETIQMGKKADVALYTVGTVRDEALLFRLNYLTDSEKKGLQTHAVGDICSRFFNESGSIANLELNERTIGISLDALRDTSQSVLIAGGIKKREAILGALRGRYCNVLIIDHTTAASLI</sequence>
<dbReference type="PANTHER" id="PTHR34294">
    <property type="entry name" value="TRANSCRIPTIONAL REGULATOR-RELATED"/>
    <property type="match status" value="1"/>
</dbReference>
<dbReference type="EMBL" id="CP116507">
    <property type="protein sequence ID" value="WCG22810.1"/>
    <property type="molecule type" value="Genomic_DNA"/>
</dbReference>
<evidence type="ECO:0000259" key="6">
    <source>
        <dbReference type="Pfam" id="PF04198"/>
    </source>
</evidence>
<dbReference type="InterPro" id="IPR036390">
    <property type="entry name" value="WH_DNA-bd_sf"/>
</dbReference>
<dbReference type="Pfam" id="PF00325">
    <property type="entry name" value="Crp"/>
    <property type="match status" value="1"/>
</dbReference>
<dbReference type="InterPro" id="IPR051054">
    <property type="entry name" value="SorC_transcr_regulators"/>
</dbReference>
<protein>
    <submittedName>
        <fullName evidence="7">Sugar-binding transcriptional regulator</fullName>
    </submittedName>
</protein>
<keyword evidence="2" id="KW-0805">Transcription regulation</keyword>
<evidence type="ECO:0000313" key="8">
    <source>
        <dbReference type="Proteomes" id="UP001179600"/>
    </source>
</evidence>
<evidence type="ECO:0000256" key="2">
    <source>
        <dbReference type="ARBA" id="ARBA00023015"/>
    </source>
</evidence>
<organism evidence="7 8">
    <name type="scientific">Vagococcus lutrae</name>
    <dbReference type="NCBI Taxonomy" id="81947"/>
    <lineage>
        <taxon>Bacteria</taxon>
        <taxon>Bacillati</taxon>
        <taxon>Bacillota</taxon>
        <taxon>Bacilli</taxon>
        <taxon>Lactobacillales</taxon>
        <taxon>Enterococcaceae</taxon>
        <taxon>Vagococcus</taxon>
    </lineage>
</organism>
<dbReference type="AlphaFoldDB" id="A0AAE9XLB7"/>
<reference evidence="7" key="1">
    <citation type="submission" date="2023-01" db="EMBL/GenBank/DDBJ databases">
        <title>Oxazolidinone resistance genes in florfenicol resistant enterococci from beef cattle and veal calves at slaughter.</title>
        <authorList>
            <person name="Biggel M."/>
        </authorList>
    </citation>
    <scope>NUCLEOTIDE SEQUENCE</scope>
    <source>
        <strain evidence="7">K204-1</strain>
    </source>
</reference>
<feature type="domain" description="Sugar-binding" evidence="6">
    <location>
        <begin position="57"/>
        <end position="310"/>
    </location>
</feature>
<keyword evidence="3" id="KW-0238">DNA-binding</keyword>
<evidence type="ECO:0000256" key="4">
    <source>
        <dbReference type="ARBA" id="ARBA00023163"/>
    </source>
</evidence>
<keyword evidence="4" id="KW-0804">Transcription</keyword>
<accession>A0AAE9XLB7</accession>
<dbReference type="PANTHER" id="PTHR34294:SF1">
    <property type="entry name" value="TRANSCRIPTIONAL REGULATOR LSRR"/>
    <property type="match status" value="1"/>
</dbReference>
<dbReference type="RefSeq" id="WP_272163392.1">
    <property type="nucleotide sequence ID" value="NZ_CP116507.1"/>
</dbReference>
<dbReference type="SUPFAM" id="SSF100950">
    <property type="entry name" value="NagB/RpiA/CoA transferase-like"/>
    <property type="match status" value="1"/>
</dbReference>
<dbReference type="Proteomes" id="UP001179600">
    <property type="component" value="Chromosome"/>
</dbReference>
<dbReference type="Pfam" id="PF04198">
    <property type="entry name" value="Sugar-bind"/>
    <property type="match status" value="1"/>
</dbReference>